<dbReference type="SUPFAM" id="SSF46785">
    <property type="entry name" value="Winged helix' DNA-binding domain"/>
    <property type="match status" value="1"/>
</dbReference>
<evidence type="ECO:0000313" key="6">
    <source>
        <dbReference type="EMBL" id="UOO80133.1"/>
    </source>
</evidence>
<dbReference type="GO" id="GO:0003677">
    <property type="term" value="F:DNA binding"/>
    <property type="evidence" value="ECO:0007669"/>
    <property type="project" value="UniProtKB-KW"/>
</dbReference>
<dbReference type="RefSeq" id="WP_132953951.1">
    <property type="nucleotide sequence ID" value="NZ_CALJUB010000211.1"/>
</dbReference>
<keyword evidence="3" id="KW-0804">Transcription</keyword>
<proteinExistence type="predicted"/>
<dbReference type="SUPFAM" id="SSF48008">
    <property type="entry name" value="GntR ligand-binding domain-like"/>
    <property type="match status" value="1"/>
</dbReference>
<dbReference type="GO" id="GO:0003700">
    <property type="term" value="F:DNA-binding transcription factor activity"/>
    <property type="evidence" value="ECO:0007669"/>
    <property type="project" value="InterPro"/>
</dbReference>
<evidence type="ECO:0000313" key="8">
    <source>
        <dbReference type="Proteomes" id="UP000829756"/>
    </source>
</evidence>
<organism evidence="6 8">
    <name type="scientific">Uruburuella suis</name>
    <dbReference type="NCBI Taxonomy" id="252130"/>
    <lineage>
        <taxon>Bacteria</taxon>
        <taxon>Pseudomonadati</taxon>
        <taxon>Pseudomonadota</taxon>
        <taxon>Betaproteobacteria</taxon>
        <taxon>Neisseriales</taxon>
        <taxon>Neisseriaceae</taxon>
        <taxon>Uruburuella</taxon>
    </lineage>
</organism>
<dbReference type="AlphaFoldDB" id="A0AAE9KJ66"/>
<dbReference type="KEGG" id="usu:LVJ78_03735"/>
<dbReference type="InterPro" id="IPR011711">
    <property type="entry name" value="GntR_C"/>
</dbReference>
<reference evidence="6" key="3">
    <citation type="journal article" date="2022" name="Res Sq">
        <title>Evolution of multicellular longitudinally dividing oral cavity symbionts (Neisseriaceae).</title>
        <authorList>
            <person name="Nyongesa S."/>
            <person name="Weber P."/>
            <person name="Bernet E."/>
            <person name="Pullido F."/>
            <person name="Nieckarz M."/>
            <person name="Delaby M."/>
            <person name="Nieves C."/>
            <person name="Viehboeck T."/>
            <person name="Krause N."/>
            <person name="Rivera-Millot A."/>
            <person name="Nakamura A."/>
            <person name="Vischer N."/>
            <person name="VanNieuwenhze M."/>
            <person name="Brun Y."/>
            <person name="Cava F."/>
            <person name="Bulgheresi S."/>
            <person name="Veyrier F."/>
        </authorList>
    </citation>
    <scope>NUCLEOTIDE SEQUENCE</scope>
    <source>
        <strain evidence="6">1258/02</strain>
    </source>
</reference>
<protein>
    <submittedName>
        <fullName evidence="6">GntR family transcriptional regulator</fullName>
    </submittedName>
</protein>
<name>A0AAE9KJ66_9NEIS</name>
<gene>
    <name evidence="5" type="ORF">EV680_1152</name>
    <name evidence="6" type="ORF">LVJ78_03735</name>
</gene>
<keyword evidence="1" id="KW-0805">Transcription regulation</keyword>
<dbReference type="Gene3D" id="1.10.10.10">
    <property type="entry name" value="Winged helix-like DNA-binding domain superfamily/Winged helix DNA-binding domain"/>
    <property type="match status" value="1"/>
</dbReference>
<dbReference type="PROSITE" id="PS50949">
    <property type="entry name" value="HTH_GNTR"/>
    <property type="match status" value="1"/>
</dbReference>
<dbReference type="CDD" id="cd07377">
    <property type="entry name" value="WHTH_GntR"/>
    <property type="match status" value="1"/>
</dbReference>
<dbReference type="SMART" id="SM00345">
    <property type="entry name" value="HTH_GNTR"/>
    <property type="match status" value="1"/>
</dbReference>
<dbReference type="Proteomes" id="UP000829756">
    <property type="component" value="Chromosome"/>
</dbReference>
<feature type="domain" description="HTH gntR-type" evidence="4">
    <location>
        <begin position="25"/>
        <end position="92"/>
    </location>
</feature>
<dbReference type="PANTHER" id="PTHR43537">
    <property type="entry name" value="TRANSCRIPTIONAL REGULATOR, GNTR FAMILY"/>
    <property type="match status" value="1"/>
</dbReference>
<dbReference type="InterPro" id="IPR036390">
    <property type="entry name" value="WH_DNA-bd_sf"/>
</dbReference>
<dbReference type="EMBL" id="CP091507">
    <property type="protein sequence ID" value="UOO80133.1"/>
    <property type="molecule type" value="Genomic_DNA"/>
</dbReference>
<dbReference type="Pfam" id="PF00392">
    <property type="entry name" value="GntR"/>
    <property type="match status" value="1"/>
</dbReference>
<accession>A0AAE9KJ66</accession>
<dbReference type="PANTHER" id="PTHR43537:SF53">
    <property type="entry name" value="HTH-TYPE TRANSCRIPTIONAL REPRESSOR NANR"/>
    <property type="match status" value="1"/>
</dbReference>
<dbReference type="InterPro" id="IPR000524">
    <property type="entry name" value="Tscrpt_reg_HTH_GntR"/>
</dbReference>
<dbReference type="InterPro" id="IPR036388">
    <property type="entry name" value="WH-like_DNA-bd_sf"/>
</dbReference>
<evidence type="ECO:0000313" key="7">
    <source>
        <dbReference type="Proteomes" id="UP000294721"/>
    </source>
</evidence>
<sequence length="234" mass="26709">MENNKDDMLVDAPTASSMISEERHDSELFRVYAAILDAITDRVLLPGKKLTESDLCRQMSCSRNTVRGALSLLAHDHIVDLQPNRGAFVHVPDAKETKDVYELRIALEEMVMDMLLDLPDLPARLQPLYEMLEKEKTAFEQGDRVSWVRLVNAFHVELVRLLDNTVLLELMNSLCARSSLMIAVFDKPVRNNGSYEEHKEILDLLSEGKRARVCKMMRRHLGGCQERLNQQFAG</sequence>
<dbReference type="Proteomes" id="UP000294721">
    <property type="component" value="Unassembled WGS sequence"/>
</dbReference>
<dbReference type="InterPro" id="IPR008920">
    <property type="entry name" value="TF_FadR/GntR_C"/>
</dbReference>
<dbReference type="SMART" id="SM00895">
    <property type="entry name" value="FCD"/>
    <property type="match status" value="1"/>
</dbReference>
<keyword evidence="2" id="KW-0238">DNA-binding</keyword>
<evidence type="ECO:0000256" key="3">
    <source>
        <dbReference type="ARBA" id="ARBA00023163"/>
    </source>
</evidence>
<evidence type="ECO:0000259" key="4">
    <source>
        <dbReference type="PROSITE" id="PS50949"/>
    </source>
</evidence>
<evidence type="ECO:0000256" key="2">
    <source>
        <dbReference type="ARBA" id="ARBA00023125"/>
    </source>
</evidence>
<reference evidence="5 7" key="1">
    <citation type="submission" date="2019-03" db="EMBL/GenBank/DDBJ databases">
        <title>Genomic Encyclopedia of Type Strains, Phase IV (KMG-IV): sequencing the most valuable type-strain genomes for metagenomic binning, comparative biology and taxonomic classification.</title>
        <authorList>
            <person name="Goeker M."/>
        </authorList>
    </citation>
    <scope>NUCLEOTIDE SEQUENCE [LARGE SCALE GENOMIC DNA]</scope>
    <source>
        <strain evidence="5 7">DSM 17474</strain>
    </source>
</reference>
<dbReference type="EMBL" id="SLXE01000015">
    <property type="protein sequence ID" value="TCP05946.1"/>
    <property type="molecule type" value="Genomic_DNA"/>
</dbReference>
<dbReference type="Gene3D" id="1.20.120.530">
    <property type="entry name" value="GntR ligand-binding domain-like"/>
    <property type="match status" value="1"/>
</dbReference>
<evidence type="ECO:0000256" key="1">
    <source>
        <dbReference type="ARBA" id="ARBA00023015"/>
    </source>
</evidence>
<keyword evidence="7" id="KW-1185">Reference proteome</keyword>
<dbReference type="Pfam" id="PF07729">
    <property type="entry name" value="FCD"/>
    <property type="match status" value="1"/>
</dbReference>
<reference evidence="6" key="2">
    <citation type="submission" date="2021-12" db="EMBL/GenBank/DDBJ databases">
        <authorList>
            <person name="Veyrier F.J."/>
        </authorList>
    </citation>
    <scope>NUCLEOTIDE SEQUENCE</scope>
    <source>
        <strain evidence="6">1258/02</strain>
    </source>
</reference>
<evidence type="ECO:0000313" key="5">
    <source>
        <dbReference type="EMBL" id="TCP05946.1"/>
    </source>
</evidence>